<dbReference type="GO" id="GO:0005737">
    <property type="term" value="C:cytoplasm"/>
    <property type="evidence" value="ECO:0007669"/>
    <property type="project" value="UniProtKB-SubCell"/>
</dbReference>
<dbReference type="EMBL" id="AFYH01000699">
    <property type="status" value="NOT_ANNOTATED_CDS"/>
    <property type="molecule type" value="Genomic_DNA"/>
</dbReference>
<comment type="function">
    <text evidence="8">Nuclease that induces DNA fragmentation and chromatin condensation during apoptosis. Degrades naked DNA and induces apoptotic morphology.</text>
</comment>
<evidence type="ECO:0000256" key="9">
    <source>
        <dbReference type="ARBA" id="ARBA00064007"/>
    </source>
</evidence>
<evidence type="ECO:0000256" key="5">
    <source>
        <dbReference type="ARBA" id="ARBA00022722"/>
    </source>
</evidence>
<dbReference type="SMART" id="SM00266">
    <property type="entry name" value="CAD"/>
    <property type="match status" value="1"/>
</dbReference>
<dbReference type="KEGG" id="lcm:102365867"/>
<dbReference type="Gene3D" id="3.10.20.10">
    <property type="match status" value="1"/>
</dbReference>
<keyword evidence="14" id="KW-1185">Reference proteome</keyword>
<keyword evidence="3" id="KW-0963">Cytoplasm</keyword>
<evidence type="ECO:0000256" key="1">
    <source>
        <dbReference type="ARBA" id="ARBA00004123"/>
    </source>
</evidence>
<proteinExistence type="predicted"/>
<dbReference type="OMA" id="KAEHVEW"/>
<dbReference type="Bgee" id="ENSLACG00000019091">
    <property type="expression patterns" value="Expressed in pharyngeal gill and 4 other cell types or tissues"/>
</dbReference>
<organism evidence="13 14">
    <name type="scientific">Latimeria chalumnae</name>
    <name type="common">Coelacanth</name>
    <dbReference type="NCBI Taxonomy" id="7897"/>
    <lineage>
        <taxon>Eukaryota</taxon>
        <taxon>Metazoa</taxon>
        <taxon>Chordata</taxon>
        <taxon>Craniata</taxon>
        <taxon>Vertebrata</taxon>
        <taxon>Euteleostomi</taxon>
        <taxon>Coelacanthiformes</taxon>
        <taxon>Coelacanthidae</taxon>
        <taxon>Latimeria</taxon>
    </lineage>
</organism>
<evidence type="ECO:0000256" key="4">
    <source>
        <dbReference type="ARBA" id="ARBA00022703"/>
    </source>
</evidence>
<dbReference type="Proteomes" id="UP000008672">
    <property type="component" value="Unassembled WGS sequence"/>
</dbReference>
<keyword evidence="7" id="KW-0539">Nucleus</keyword>
<evidence type="ECO:0000256" key="2">
    <source>
        <dbReference type="ARBA" id="ARBA00004496"/>
    </source>
</evidence>
<dbReference type="InterPro" id="IPR015311">
    <property type="entry name" value="DFF40_C"/>
</dbReference>
<evidence type="ECO:0000313" key="13">
    <source>
        <dbReference type="Ensembl" id="ENSLACP00000021726.2"/>
    </source>
</evidence>
<dbReference type="GO" id="GO:0005634">
    <property type="term" value="C:nucleus"/>
    <property type="evidence" value="ECO:0007669"/>
    <property type="project" value="UniProtKB-SubCell"/>
</dbReference>
<reference evidence="13" key="3">
    <citation type="submission" date="2025-09" db="UniProtKB">
        <authorList>
            <consortium name="Ensembl"/>
        </authorList>
    </citation>
    <scope>IDENTIFICATION</scope>
</reference>
<name>H3BIK5_LATCH</name>
<dbReference type="FunCoup" id="H3BIK5">
    <property type="interactions" value="1678"/>
</dbReference>
<keyword evidence="4 11" id="KW-0053">Apoptosis</keyword>
<evidence type="ECO:0000313" key="14">
    <source>
        <dbReference type="Proteomes" id="UP000008672"/>
    </source>
</evidence>
<feature type="domain" description="CIDE-N" evidence="12">
    <location>
        <begin position="9"/>
        <end position="85"/>
    </location>
</feature>
<dbReference type="Pfam" id="PF09230">
    <property type="entry name" value="DFF40"/>
    <property type="match status" value="1"/>
</dbReference>
<keyword evidence="6" id="KW-0378">Hydrolase</keyword>
<evidence type="ECO:0000256" key="7">
    <source>
        <dbReference type="ARBA" id="ARBA00023242"/>
    </source>
</evidence>
<protein>
    <recommendedName>
        <fullName evidence="10">DNA fragmentation factor subunit beta</fullName>
    </recommendedName>
</protein>
<comment type="subunit">
    <text evidence="9">Heterodimer of DFFA and DFFB. Interacts with H1-1.</text>
</comment>
<dbReference type="PANTHER" id="PTHR13067:SF2">
    <property type="entry name" value="CASPASE-ACTIVATED DNASE"/>
    <property type="match status" value="1"/>
</dbReference>
<dbReference type="PROSITE" id="PS51135">
    <property type="entry name" value="CIDE_N"/>
    <property type="match status" value="1"/>
</dbReference>
<dbReference type="GO" id="GO:0004520">
    <property type="term" value="F:DNA endonuclease activity"/>
    <property type="evidence" value="ECO:0007669"/>
    <property type="project" value="InterPro"/>
</dbReference>
<dbReference type="SUPFAM" id="SSF54277">
    <property type="entry name" value="CAD &amp; PB1 domains"/>
    <property type="match status" value="1"/>
</dbReference>
<dbReference type="InterPro" id="IPR044925">
    <property type="entry name" value="His-Me_finger_sf"/>
</dbReference>
<dbReference type="InParanoid" id="H3BIK5"/>
<evidence type="ECO:0000256" key="6">
    <source>
        <dbReference type="ARBA" id="ARBA00022801"/>
    </source>
</evidence>
<dbReference type="GeneTree" id="ENSGT00390000014490"/>
<evidence type="ECO:0000256" key="11">
    <source>
        <dbReference type="PROSITE-ProRule" id="PRU00447"/>
    </source>
</evidence>
<dbReference type="HOGENOM" id="CLU_049235_1_1_1"/>
<dbReference type="SUPFAM" id="SSF54060">
    <property type="entry name" value="His-Me finger endonucleases"/>
    <property type="match status" value="1"/>
</dbReference>
<dbReference type="GO" id="GO:0006309">
    <property type="term" value="P:apoptotic DNA fragmentation"/>
    <property type="evidence" value="ECO:0007669"/>
    <property type="project" value="InterPro"/>
</dbReference>
<evidence type="ECO:0000256" key="8">
    <source>
        <dbReference type="ARBA" id="ARBA00053660"/>
    </source>
</evidence>
<dbReference type="Ensembl" id="ENSLACT00000021867.2">
    <property type="protein sequence ID" value="ENSLACP00000021726.2"/>
    <property type="gene ID" value="ENSLACG00000019091.2"/>
</dbReference>
<dbReference type="Pfam" id="PF02017">
    <property type="entry name" value="CIDE-N"/>
    <property type="match status" value="1"/>
</dbReference>
<dbReference type="RefSeq" id="XP_005986103.1">
    <property type="nucleotide sequence ID" value="XM_005986041.2"/>
</dbReference>
<dbReference type="eggNOG" id="ENOG502R0RF">
    <property type="taxonomic scope" value="Eukaryota"/>
</dbReference>
<dbReference type="InterPro" id="IPR003508">
    <property type="entry name" value="CIDE-N_dom"/>
</dbReference>
<dbReference type="GeneID" id="102365867"/>
<reference evidence="14" key="1">
    <citation type="submission" date="2011-08" db="EMBL/GenBank/DDBJ databases">
        <title>The draft genome of Latimeria chalumnae.</title>
        <authorList>
            <person name="Di Palma F."/>
            <person name="Alfoldi J."/>
            <person name="Johnson J."/>
            <person name="Berlin A."/>
            <person name="Gnerre S."/>
            <person name="Jaffe D."/>
            <person name="MacCallum I."/>
            <person name="Young S."/>
            <person name="Walker B.J."/>
            <person name="Lander E."/>
            <person name="Lindblad-Toh K."/>
        </authorList>
    </citation>
    <scope>NUCLEOTIDE SEQUENCE [LARGE SCALE GENOMIC DNA]</scope>
    <source>
        <strain evidence="14">Wild caught</strain>
    </source>
</reference>
<sequence>MFGIFTTKKLKIFKLRSANSDQKYGIAAKNMKDLLHKGCKIFQITKSGCRLCLYEDGTELSENYFQNLPANTELVILAAGQTWNGYAYDIVQVLNDFDEKQDEIIKAAQTLLSDEQAPKRRKILQDLVYNLNENSSAETKEEDKQWFEGVESRFKSKSDYMNYSCQSRIRSYMKEVDGYTTRVNPTSREEYKRIAEVMLQQLKSAKYNGCYFDRREKTKRLCTREGWFSCQGAFDTEQCSTLHSINPYGNKESRILFSTWNLDHMIEKKRTIVPALAAAVEGQSGAEVNWEYFYRLLFTKDNLRLVHVACHKKTSHNLSCDKAKIYKKSRALSRAKPKIYRKKKHGQKV</sequence>
<evidence type="ECO:0000256" key="10">
    <source>
        <dbReference type="ARBA" id="ARBA00069517"/>
    </source>
</evidence>
<dbReference type="OrthoDB" id="9943677at2759"/>
<dbReference type="AlphaFoldDB" id="H3BIK5"/>
<dbReference type="Gene3D" id="6.10.140.170">
    <property type="match status" value="1"/>
</dbReference>
<comment type="subcellular location">
    <subcellularLocation>
        <location evidence="2">Cytoplasm</location>
    </subcellularLocation>
    <subcellularLocation>
        <location evidence="1">Nucleus</location>
    </subcellularLocation>
</comment>
<dbReference type="CTD" id="1677"/>
<dbReference type="PANTHER" id="PTHR13067">
    <property type="entry name" value="CASPASE-ACTIVATED DNASE"/>
    <property type="match status" value="1"/>
</dbReference>
<keyword evidence="5" id="KW-0540">Nuclease</keyword>
<dbReference type="FunFam" id="3.10.20.10:FF:000006">
    <property type="entry name" value="DNA fragmentation factor subunit beta"/>
    <property type="match status" value="1"/>
</dbReference>
<dbReference type="GO" id="GO:0016787">
    <property type="term" value="F:hydrolase activity"/>
    <property type="evidence" value="ECO:0007669"/>
    <property type="project" value="UniProtKB-KW"/>
</dbReference>
<dbReference type="STRING" id="7897.ENSLACP00000021726"/>
<accession>H3BIK5</accession>
<gene>
    <name evidence="13" type="primary">DFFB</name>
</gene>
<reference evidence="13" key="2">
    <citation type="submission" date="2025-08" db="UniProtKB">
        <authorList>
            <consortium name="Ensembl"/>
        </authorList>
    </citation>
    <scope>IDENTIFICATION</scope>
</reference>
<evidence type="ECO:0000256" key="3">
    <source>
        <dbReference type="ARBA" id="ARBA00022490"/>
    </source>
</evidence>
<evidence type="ECO:0000259" key="12">
    <source>
        <dbReference type="PROSITE" id="PS51135"/>
    </source>
</evidence>
<dbReference type="InterPro" id="IPR039729">
    <property type="entry name" value="DFF40"/>
</dbReference>
<dbReference type="EMBL" id="AFYH01000698">
    <property type="status" value="NOT_ANNOTATED_CDS"/>
    <property type="molecule type" value="Genomic_DNA"/>
</dbReference>